<name>A0A7W5AN92_9ACTN</name>
<dbReference type="AlphaFoldDB" id="A0A7W5AN92"/>
<accession>A0A7W5AN92</accession>
<gene>
    <name evidence="1" type="ORF">FHR83_006665</name>
</gene>
<keyword evidence="2" id="KW-1185">Reference proteome</keyword>
<dbReference type="EMBL" id="JACHXF010000017">
    <property type="protein sequence ID" value="MBB3098959.1"/>
    <property type="molecule type" value="Genomic_DNA"/>
</dbReference>
<evidence type="ECO:0000313" key="1">
    <source>
        <dbReference type="EMBL" id="MBB3098959.1"/>
    </source>
</evidence>
<protein>
    <submittedName>
        <fullName evidence="1">Uncharacterized protein</fullName>
    </submittedName>
</protein>
<dbReference type="Proteomes" id="UP000590749">
    <property type="component" value="Unassembled WGS sequence"/>
</dbReference>
<organism evidence="1 2">
    <name type="scientific">Actinoplanes campanulatus</name>
    <dbReference type="NCBI Taxonomy" id="113559"/>
    <lineage>
        <taxon>Bacteria</taxon>
        <taxon>Bacillati</taxon>
        <taxon>Actinomycetota</taxon>
        <taxon>Actinomycetes</taxon>
        <taxon>Micromonosporales</taxon>
        <taxon>Micromonosporaceae</taxon>
        <taxon>Actinoplanes</taxon>
    </lineage>
</organism>
<comment type="caution">
    <text evidence="1">The sequence shown here is derived from an EMBL/GenBank/DDBJ whole genome shotgun (WGS) entry which is preliminary data.</text>
</comment>
<reference evidence="1 2" key="1">
    <citation type="submission" date="2020-08" db="EMBL/GenBank/DDBJ databases">
        <title>Genomic Encyclopedia of Type Strains, Phase III (KMG-III): the genomes of soil and plant-associated and newly described type strains.</title>
        <authorList>
            <person name="Whitman W."/>
        </authorList>
    </citation>
    <scope>NUCLEOTIDE SEQUENCE [LARGE SCALE GENOMIC DNA]</scope>
    <source>
        <strain evidence="1 2">CECT 3287</strain>
    </source>
</reference>
<evidence type="ECO:0000313" key="2">
    <source>
        <dbReference type="Proteomes" id="UP000590749"/>
    </source>
</evidence>
<proteinExistence type="predicted"/>
<sequence length="60" mass="6289">MTIVTCIRCKKTPSAGLCCSSHNAALCHGCYRTTHFVEICVVGCADCAAEGLDPTTVVAR</sequence>